<reference evidence="2 3" key="1">
    <citation type="submission" date="2019-06" db="EMBL/GenBank/DDBJ databases">
        <title>Rhodococcus spaelei sp. nov., isolated from a cave.</title>
        <authorList>
            <person name="Lee S.D."/>
        </authorList>
    </citation>
    <scope>NUCLEOTIDE SEQUENCE [LARGE SCALE GENOMIC DNA]</scope>
    <source>
        <strain evidence="2 3">C9-5</strain>
    </source>
</reference>
<gene>
    <name evidence="2" type="ORF">FK531_20490</name>
</gene>
<dbReference type="InterPro" id="IPR024047">
    <property type="entry name" value="MM3350-like_sf"/>
</dbReference>
<dbReference type="EMBL" id="VIGH01000010">
    <property type="protein sequence ID" value="TQF65843.1"/>
    <property type="molecule type" value="Genomic_DNA"/>
</dbReference>
<feature type="domain" description="Plasmid pRiA4b Orf3-like" evidence="1">
    <location>
        <begin position="48"/>
        <end position="225"/>
    </location>
</feature>
<dbReference type="PANTHER" id="PTHR41878:SF1">
    <property type="entry name" value="TNPR PROTEIN"/>
    <property type="match status" value="1"/>
</dbReference>
<name>A0A541B0J0_9NOCA</name>
<evidence type="ECO:0000313" key="2">
    <source>
        <dbReference type="EMBL" id="TQF65843.1"/>
    </source>
</evidence>
<proteinExistence type="predicted"/>
<dbReference type="OrthoDB" id="9816539at2"/>
<comment type="caution">
    <text evidence="2">The sequence shown here is derived from an EMBL/GenBank/DDBJ whole genome shotgun (WGS) entry which is preliminary data.</text>
</comment>
<dbReference type="PANTHER" id="PTHR41878">
    <property type="entry name" value="LEXA REPRESSOR-RELATED"/>
    <property type="match status" value="1"/>
</dbReference>
<dbReference type="AlphaFoldDB" id="A0A541B0J0"/>
<organism evidence="2 3">
    <name type="scientific">Rhodococcus spelaei</name>
    <dbReference type="NCBI Taxonomy" id="2546320"/>
    <lineage>
        <taxon>Bacteria</taxon>
        <taxon>Bacillati</taxon>
        <taxon>Actinomycetota</taxon>
        <taxon>Actinomycetes</taxon>
        <taxon>Mycobacteriales</taxon>
        <taxon>Nocardiaceae</taxon>
        <taxon>Rhodococcus</taxon>
    </lineage>
</organism>
<dbReference type="Gene3D" id="3.10.290.30">
    <property type="entry name" value="MM3350-like"/>
    <property type="match status" value="1"/>
</dbReference>
<dbReference type="Proteomes" id="UP000316256">
    <property type="component" value="Unassembled WGS sequence"/>
</dbReference>
<keyword evidence="3" id="KW-1185">Reference proteome</keyword>
<dbReference type="InterPro" id="IPR012912">
    <property type="entry name" value="Plasmid_pRiA4b_Orf3-like"/>
</dbReference>
<dbReference type="Pfam" id="PF07929">
    <property type="entry name" value="PRiA4_ORF3"/>
    <property type="match status" value="1"/>
</dbReference>
<sequence>MQPRRHLRVVPTEPEALRTFIDQAADPDEVRSRLLQQFVRRRRDAVGYRLRIELDGITPVIWRQLVVPSNLTLDALHPLLQAVMGWSDYHLHQWARVNPQDPDDRVTYAMRASIEDSFADEDDDVCEEDVRLDEVLTEPGNTLQYEYDFGDGWEHTLVLEEIVEDPAASGVECLAGQRACPPEDCGGASGYEHLLQVLAEPAHPDYQELRDWVGPDFTPEAFDLDAVNTALQLRDALRRHPPVLDSQLAGLLTRIPYRTAPLLYSLIPRAELQDRADLNFDEMRASALAHLRWLLQRVGADGITLTASGYLPPVDVAAARDELDWGGSWIGNSTREVDNYQVQVLREAGRAFGLTRRYKGRLLLTKRGASMLRRDDELWHHVVTTLPLGKERVEQEAGRILLLTVAGGASVNERRAIMVEALTVLGWRNGDGSPLSPSDATWAAEPTLAFLRMIGALVDNYRQPDAPADPDWARGFTRMALSM</sequence>
<evidence type="ECO:0000313" key="3">
    <source>
        <dbReference type="Proteomes" id="UP000316256"/>
    </source>
</evidence>
<accession>A0A541B0J0</accession>
<protein>
    <submittedName>
        <fullName evidence="2">Plasmid pRiA4b ORF-3 family protein</fullName>
    </submittedName>
</protein>
<evidence type="ECO:0000259" key="1">
    <source>
        <dbReference type="Pfam" id="PF07929"/>
    </source>
</evidence>
<dbReference type="SUPFAM" id="SSF159941">
    <property type="entry name" value="MM3350-like"/>
    <property type="match status" value="1"/>
</dbReference>